<dbReference type="SUPFAM" id="SSF50156">
    <property type="entry name" value="PDZ domain-like"/>
    <property type="match status" value="2"/>
</dbReference>
<evidence type="ECO:0000256" key="4">
    <source>
        <dbReference type="SAM" id="MobiDB-lite"/>
    </source>
</evidence>
<evidence type="ECO:0000256" key="1">
    <source>
        <dbReference type="ARBA" id="ARBA00004496"/>
    </source>
</evidence>
<evidence type="ECO:0000313" key="7">
    <source>
        <dbReference type="Proteomes" id="UP000019149"/>
    </source>
</evidence>
<accession>W6U8U1</accession>
<dbReference type="InterPro" id="IPR041489">
    <property type="entry name" value="PDZ_6"/>
</dbReference>
<dbReference type="PANTHER" id="PTHR46227:SF2">
    <property type="entry name" value="FI03335P"/>
    <property type="match status" value="1"/>
</dbReference>
<dbReference type="RefSeq" id="XP_024348949.1">
    <property type="nucleotide sequence ID" value="XM_024496662.1"/>
</dbReference>
<comment type="caution">
    <text evidence="6">The sequence shown here is derived from an EMBL/GenBank/DDBJ whole genome shotgun (WGS) entry which is preliminary data.</text>
</comment>
<gene>
    <name evidence="6" type="ORF">EGR_07413</name>
</gene>
<dbReference type="PROSITE" id="PS50106">
    <property type="entry name" value="PDZ"/>
    <property type="match status" value="2"/>
</dbReference>
<feature type="region of interest" description="Disordered" evidence="4">
    <location>
        <begin position="344"/>
        <end position="414"/>
    </location>
</feature>
<proteinExistence type="predicted"/>
<dbReference type="InterPro" id="IPR001478">
    <property type="entry name" value="PDZ"/>
</dbReference>
<dbReference type="Pfam" id="PF00595">
    <property type="entry name" value="PDZ"/>
    <property type="match status" value="1"/>
</dbReference>
<keyword evidence="6" id="KW-0675">Receptor</keyword>
<dbReference type="GO" id="GO:0005737">
    <property type="term" value="C:cytoplasm"/>
    <property type="evidence" value="ECO:0007669"/>
    <property type="project" value="UniProtKB-SubCell"/>
</dbReference>
<dbReference type="Pfam" id="PF17820">
    <property type="entry name" value="PDZ_6"/>
    <property type="match status" value="1"/>
</dbReference>
<sequence length="531" mass="58311">MKQNRWSGDETSRKCRPGEPLLISKVIPGSVASRCGSISPGDILLAVNGVSLEACSITDAARLLQTSEDIVTLRIQKPDEEVTTPLSDEGLLSYCQSDLEIVRDDDHDFGSGGGGGVDVNNELQDDEFLSQSADESISHLLPPPRMPRRYRSQKPKRTQHRRVGTAPTASRIQLQQQFQQLESEMGSDKRGNPSDSLSSDRFSENMCSDTLFEVHKVRLIRSHPSCPWGVVISGTDDVIDAPVYIDSLTPGKPAALSGLLRAGDRVLAVNGLDGAAPKLAGGSGLTLSLVTARLQQPSEQVTLYIAREKSRSDFAVPGQGNSDAAVKQYSWGASCPPATEFNQSFDEERVRPSARAQAPASTSVAMASTTRLRKQNSASKTPYPRHFTAPIGFCSNPSRDPGSGYFDDYGPNFQPPTYRKVQGVGRSTGDLLDVPRQTVDAYLTKDEATPHHHHHQHHHHHKGHQQHSRRRKTGTSRHQRRHKQETSVEESEQKVVEEDRMPRASSTLNIDDIACPGCREAVVNEVLNQQR</sequence>
<comment type="subcellular location">
    <subcellularLocation>
        <location evidence="1">Cytoplasm</location>
    </subcellularLocation>
</comment>
<evidence type="ECO:0000259" key="5">
    <source>
        <dbReference type="PROSITE" id="PS50106"/>
    </source>
</evidence>
<dbReference type="CDD" id="cd00136">
    <property type="entry name" value="PDZ_canonical"/>
    <property type="match status" value="1"/>
</dbReference>
<feature type="compositionally biased region" description="Polar residues" evidence="4">
    <location>
        <begin position="359"/>
        <end position="380"/>
    </location>
</feature>
<feature type="region of interest" description="Disordered" evidence="4">
    <location>
        <begin position="135"/>
        <end position="202"/>
    </location>
</feature>
<feature type="compositionally biased region" description="Basic residues" evidence="4">
    <location>
        <begin position="146"/>
        <end position="163"/>
    </location>
</feature>
<feature type="region of interest" description="Disordered" evidence="4">
    <location>
        <begin position="448"/>
        <end position="508"/>
    </location>
</feature>
<evidence type="ECO:0000256" key="2">
    <source>
        <dbReference type="ARBA" id="ARBA00022490"/>
    </source>
</evidence>
<dbReference type="EMBL" id="APAU02000076">
    <property type="protein sequence ID" value="EUB57753.1"/>
    <property type="molecule type" value="Genomic_DNA"/>
</dbReference>
<dbReference type="Gene3D" id="2.30.42.10">
    <property type="match status" value="2"/>
</dbReference>
<evidence type="ECO:0000313" key="6">
    <source>
        <dbReference type="EMBL" id="EUB57753.1"/>
    </source>
</evidence>
<feature type="compositionally biased region" description="Basic residues" evidence="4">
    <location>
        <begin position="451"/>
        <end position="483"/>
    </location>
</feature>
<dbReference type="GeneID" id="36343128"/>
<feature type="domain" description="PDZ" evidence="5">
    <location>
        <begin position="216"/>
        <end position="309"/>
    </location>
</feature>
<dbReference type="InterPro" id="IPR036034">
    <property type="entry name" value="PDZ_sf"/>
</dbReference>
<dbReference type="STRING" id="6210.W6U8U1"/>
<reference evidence="6 7" key="1">
    <citation type="journal article" date="2013" name="Nat. Genet.">
        <title>The genome of the hydatid tapeworm Echinococcus granulosus.</title>
        <authorList>
            <person name="Zheng H."/>
            <person name="Zhang W."/>
            <person name="Zhang L."/>
            <person name="Zhang Z."/>
            <person name="Li J."/>
            <person name="Lu G."/>
            <person name="Zhu Y."/>
            <person name="Wang Y."/>
            <person name="Huang Y."/>
            <person name="Liu J."/>
            <person name="Kang H."/>
            <person name="Chen J."/>
            <person name="Wang L."/>
            <person name="Chen A."/>
            <person name="Yu S."/>
            <person name="Gao Z."/>
            <person name="Jin L."/>
            <person name="Gu W."/>
            <person name="Wang Z."/>
            <person name="Zhao L."/>
            <person name="Shi B."/>
            <person name="Wen H."/>
            <person name="Lin R."/>
            <person name="Jones M.K."/>
            <person name="Brejova B."/>
            <person name="Vinar T."/>
            <person name="Zhao G."/>
            <person name="McManus D.P."/>
            <person name="Chen Z."/>
            <person name="Zhou Y."/>
            <person name="Wang S."/>
        </authorList>
    </citation>
    <scope>NUCLEOTIDE SEQUENCE [LARGE SCALE GENOMIC DNA]</scope>
</reference>
<dbReference type="KEGG" id="egl:EGR_07413"/>
<name>W6U8U1_ECHGR</name>
<feature type="compositionally biased region" description="Basic and acidic residues" evidence="4">
    <location>
        <begin position="491"/>
        <end position="502"/>
    </location>
</feature>
<feature type="compositionally biased region" description="Polar residues" evidence="4">
    <location>
        <begin position="193"/>
        <end position="202"/>
    </location>
</feature>
<dbReference type="SMART" id="SM00228">
    <property type="entry name" value="PDZ"/>
    <property type="match status" value="2"/>
</dbReference>
<keyword evidence="2" id="KW-0963">Cytoplasm</keyword>
<dbReference type="CTD" id="36343128"/>
<dbReference type="AlphaFoldDB" id="W6U8U1"/>
<protein>
    <submittedName>
        <fullName evidence="6">Glutamate receptor-interacting protein</fullName>
    </submittedName>
</protein>
<evidence type="ECO:0000256" key="3">
    <source>
        <dbReference type="ARBA" id="ARBA00022737"/>
    </source>
</evidence>
<keyword evidence="7" id="KW-1185">Reference proteome</keyword>
<dbReference type="PANTHER" id="PTHR46227">
    <property type="entry name" value="GLUTAMATE RECEPTOR-INTERACTING PROTEIN GRIP"/>
    <property type="match status" value="1"/>
</dbReference>
<keyword evidence="3" id="KW-0677">Repeat</keyword>
<organism evidence="6 7">
    <name type="scientific">Echinococcus granulosus</name>
    <name type="common">Hydatid tapeworm</name>
    <dbReference type="NCBI Taxonomy" id="6210"/>
    <lineage>
        <taxon>Eukaryota</taxon>
        <taxon>Metazoa</taxon>
        <taxon>Spiralia</taxon>
        <taxon>Lophotrochozoa</taxon>
        <taxon>Platyhelminthes</taxon>
        <taxon>Cestoda</taxon>
        <taxon>Eucestoda</taxon>
        <taxon>Cyclophyllidea</taxon>
        <taxon>Taeniidae</taxon>
        <taxon>Echinococcus</taxon>
        <taxon>Echinococcus granulosus group</taxon>
    </lineage>
</organism>
<dbReference type="Proteomes" id="UP000019149">
    <property type="component" value="Unassembled WGS sequence"/>
</dbReference>
<dbReference type="InterPro" id="IPR043545">
    <property type="entry name" value="GRIP1/2"/>
</dbReference>
<feature type="domain" description="PDZ" evidence="5">
    <location>
        <begin position="21"/>
        <end position="79"/>
    </location>
</feature>
<dbReference type="GO" id="GO:0098887">
    <property type="term" value="P:neurotransmitter receptor transport, endosome to postsynaptic membrane"/>
    <property type="evidence" value="ECO:0007669"/>
    <property type="project" value="TreeGrafter"/>
</dbReference>
<dbReference type="OrthoDB" id="66881at2759"/>